<accession>A0AAV4IXL2</accession>
<keyword evidence="3" id="KW-0479">Metal-binding</keyword>
<keyword evidence="5" id="KW-0325">Glycoprotein</keyword>
<name>A0AAV4IXL2_9GAST</name>
<sequence>MLSALDDAVGDIYDTLQETDMLRNSIIVFTTDNGGPPNGFDLNAANNFPLRGGKETLWEGGVRGVGLIHSPLLQHQGYVSNNLVHVCDWLPTLLTAAGGGHLLDKPTSLDGVDVWEMLNTDGAAVRTELLHNIDPARPEAALRVGDYKLLVGNVNMKWAGWYPPYQLAGDDVTLHYLTITDETEAEEMAGHRKQIEKEYKSSWPTSVLERMRQLYTFAEESDLYTGQNARLVLEGEFQNTSSGIPGDTASKQEILHAKKIPVGGSPVKVKCGPRPSNASTNCRPTVSPCLYHVLSDPCEYNNIAAQQPHIVKKLLASLKQYESTMVPMLNKPFDPQGNPRLHDGAWVPWQ</sequence>
<comment type="caution">
    <text evidence="7">The sequence shown here is derived from an EMBL/GenBank/DDBJ whole genome shotgun (WGS) entry which is preliminary data.</text>
</comment>
<evidence type="ECO:0000256" key="4">
    <source>
        <dbReference type="ARBA" id="ARBA00022837"/>
    </source>
</evidence>
<dbReference type="GO" id="GO:0046872">
    <property type="term" value="F:metal ion binding"/>
    <property type="evidence" value="ECO:0007669"/>
    <property type="project" value="UniProtKB-KW"/>
</dbReference>
<evidence type="ECO:0000256" key="3">
    <source>
        <dbReference type="ARBA" id="ARBA00022723"/>
    </source>
</evidence>
<dbReference type="InterPro" id="IPR000917">
    <property type="entry name" value="Sulfatase_N"/>
</dbReference>
<keyword evidence="4" id="KW-0106">Calcium</keyword>
<dbReference type="AlphaFoldDB" id="A0AAV4IXL2"/>
<dbReference type="InterPro" id="IPR047115">
    <property type="entry name" value="ARSB"/>
</dbReference>
<comment type="similarity">
    <text evidence="2">Belongs to the sulfatase family.</text>
</comment>
<gene>
    <name evidence="7" type="ORF">ElyMa_003145500</name>
</gene>
<dbReference type="PANTHER" id="PTHR10342">
    <property type="entry name" value="ARYLSULFATASE"/>
    <property type="match status" value="1"/>
</dbReference>
<dbReference type="GO" id="GO:0008484">
    <property type="term" value="F:sulfuric ester hydrolase activity"/>
    <property type="evidence" value="ECO:0007669"/>
    <property type="project" value="InterPro"/>
</dbReference>
<feature type="domain" description="Sulfatase N-terminal" evidence="6">
    <location>
        <begin position="3"/>
        <end position="98"/>
    </location>
</feature>
<evidence type="ECO:0000313" key="7">
    <source>
        <dbReference type="EMBL" id="GFS13766.1"/>
    </source>
</evidence>
<proteinExistence type="inferred from homology"/>
<evidence type="ECO:0000256" key="5">
    <source>
        <dbReference type="ARBA" id="ARBA00023180"/>
    </source>
</evidence>
<dbReference type="Pfam" id="PF00884">
    <property type="entry name" value="Sulfatase"/>
    <property type="match status" value="1"/>
</dbReference>
<protein>
    <submittedName>
        <fullName evidence="7">Arylsulfatase J-like</fullName>
    </submittedName>
</protein>
<dbReference type="SUPFAM" id="SSF53649">
    <property type="entry name" value="Alkaline phosphatase-like"/>
    <property type="match status" value="1"/>
</dbReference>
<evidence type="ECO:0000256" key="1">
    <source>
        <dbReference type="ARBA" id="ARBA00001913"/>
    </source>
</evidence>
<evidence type="ECO:0000313" key="8">
    <source>
        <dbReference type="Proteomes" id="UP000762676"/>
    </source>
</evidence>
<keyword evidence="8" id="KW-1185">Reference proteome</keyword>
<dbReference type="EMBL" id="BMAT01006488">
    <property type="protein sequence ID" value="GFS13766.1"/>
    <property type="molecule type" value="Genomic_DNA"/>
</dbReference>
<dbReference type="Gene3D" id="3.30.1120.10">
    <property type="match status" value="2"/>
</dbReference>
<evidence type="ECO:0000259" key="6">
    <source>
        <dbReference type="Pfam" id="PF00884"/>
    </source>
</evidence>
<reference evidence="7 8" key="1">
    <citation type="journal article" date="2021" name="Elife">
        <title>Chloroplast acquisition without the gene transfer in kleptoplastic sea slugs, Plakobranchus ocellatus.</title>
        <authorList>
            <person name="Maeda T."/>
            <person name="Takahashi S."/>
            <person name="Yoshida T."/>
            <person name="Shimamura S."/>
            <person name="Takaki Y."/>
            <person name="Nagai Y."/>
            <person name="Toyoda A."/>
            <person name="Suzuki Y."/>
            <person name="Arimoto A."/>
            <person name="Ishii H."/>
            <person name="Satoh N."/>
            <person name="Nishiyama T."/>
            <person name="Hasebe M."/>
            <person name="Maruyama T."/>
            <person name="Minagawa J."/>
            <person name="Obokata J."/>
            <person name="Shigenobu S."/>
        </authorList>
    </citation>
    <scope>NUCLEOTIDE SEQUENCE [LARGE SCALE GENOMIC DNA]</scope>
</reference>
<evidence type="ECO:0000256" key="2">
    <source>
        <dbReference type="ARBA" id="ARBA00008779"/>
    </source>
</evidence>
<organism evidence="7 8">
    <name type="scientific">Elysia marginata</name>
    <dbReference type="NCBI Taxonomy" id="1093978"/>
    <lineage>
        <taxon>Eukaryota</taxon>
        <taxon>Metazoa</taxon>
        <taxon>Spiralia</taxon>
        <taxon>Lophotrochozoa</taxon>
        <taxon>Mollusca</taxon>
        <taxon>Gastropoda</taxon>
        <taxon>Heterobranchia</taxon>
        <taxon>Euthyneura</taxon>
        <taxon>Panpulmonata</taxon>
        <taxon>Sacoglossa</taxon>
        <taxon>Placobranchoidea</taxon>
        <taxon>Plakobranchidae</taxon>
        <taxon>Elysia</taxon>
    </lineage>
</organism>
<dbReference type="Proteomes" id="UP000762676">
    <property type="component" value="Unassembled WGS sequence"/>
</dbReference>
<dbReference type="InterPro" id="IPR017850">
    <property type="entry name" value="Alkaline_phosphatase_core_sf"/>
</dbReference>
<dbReference type="Gene3D" id="3.40.720.10">
    <property type="entry name" value="Alkaline Phosphatase, subunit A"/>
    <property type="match status" value="1"/>
</dbReference>
<comment type="cofactor">
    <cofactor evidence="1">
        <name>Ca(2+)</name>
        <dbReference type="ChEBI" id="CHEBI:29108"/>
    </cofactor>
</comment>
<dbReference type="PANTHER" id="PTHR10342:SF273">
    <property type="entry name" value="RE14504P"/>
    <property type="match status" value="1"/>
</dbReference>